<keyword evidence="2" id="KW-0067">ATP-binding</keyword>
<dbReference type="Proteomes" id="UP000830639">
    <property type="component" value="Chromosome"/>
</dbReference>
<dbReference type="Gene3D" id="3.40.50.300">
    <property type="entry name" value="P-loop containing nucleotide triphosphate hydrolases"/>
    <property type="match status" value="1"/>
</dbReference>
<reference evidence="2 3" key="1">
    <citation type="submission" date="2022-04" db="EMBL/GenBank/DDBJ databases">
        <title>Mechanism of arsenic methylation and mitigation arsenic toxicity by Bacillus sp. LH14 from an Arsenic-Contaminated Paddy Soil.</title>
        <authorList>
            <person name="Wang D."/>
        </authorList>
    </citation>
    <scope>NUCLEOTIDE SEQUENCE [LARGE SCALE GENOMIC DNA]</scope>
    <source>
        <strain evidence="2 3">LH14</strain>
    </source>
</reference>
<name>A0ABY4JMV1_9BACI</name>
<gene>
    <name evidence="2" type="ORF">MY490_01100</name>
</gene>
<dbReference type="Pfam" id="PF13401">
    <property type="entry name" value="AAA_22"/>
    <property type="match status" value="1"/>
</dbReference>
<evidence type="ECO:0000259" key="1">
    <source>
        <dbReference type="Pfam" id="PF13401"/>
    </source>
</evidence>
<dbReference type="SUPFAM" id="SSF52540">
    <property type="entry name" value="P-loop containing nucleoside triphosphate hydrolases"/>
    <property type="match status" value="1"/>
</dbReference>
<organism evidence="2 3">
    <name type="scientific">Gottfriedia acidiceleris</name>
    <dbReference type="NCBI Taxonomy" id="371036"/>
    <lineage>
        <taxon>Bacteria</taxon>
        <taxon>Bacillati</taxon>
        <taxon>Bacillota</taxon>
        <taxon>Bacilli</taxon>
        <taxon>Bacillales</taxon>
        <taxon>Bacillaceae</taxon>
        <taxon>Gottfriedia</taxon>
    </lineage>
</organism>
<proteinExistence type="predicted"/>
<dbReference type="RefSeq" id="WP_248267637.1">
    <property type="nucleotide sequence ID" value="NZ_CP096034.1"/>
</dbReference>
<feature type="domain" description="ORC1/DEAH AAA+ ATPase" evidence="1">
    <location>
        <begin position="136"/>
        <end position="288"/>
    </location>
</feature>
<evidence type="ECO:0000313" key="3">
    <source>
        <dbReference type="Proteomes" id="UP000830639"/>
    </source>
</evidence>
<dbReference type="InterPro" id="IPR049945">
    <property type="entry name" value="AAA_22"/>
</dbReference>
<sequence>MLNENLNYFKKINIINAEYSEQLLPEYQGNPLIESLPPILTEEEFIQYSTVFPAYNNKECELDNSYRFHCIQRLFQYFQPFEVHIDLEQRISRAIRQGYITRNPFNVKQVKQMNDSYKALKLGLFLENYEGPMTRTATGFTIIGFSGIGKTTAIEKVLSLYPQCILHKNFRGEIFHFLQISWLKLDCPFDGSIKGLCMSFFSEIDRLIGTNYFSKLKSRNNSIDVLLQYMIHLANLHAIGLIIIDEIQHLNLSKSGGSEKMLNFFVTLVNTIGIPVIMVGTNKAIRILQSQFRQARRGSGQGDMVWNQMPKNEMWDLFIEGMWDYQWTKEFTPLTNNINSILYEESQGIIDIAKKLFMITQLQAISADIEKITPSLIEKVAKENLKLVKPMLKALKSGIPSEIAKYDDIQPIDMEEQIVKFKASIDVHEKIRLQKKLQENKRNIQQKSFLEEIMLFLLSFEVDPKKAEVLAAKILNNHSEDESFSLVDVKKEAMRLLFSEENKKKNNTKVKNSASNKEIKENILCYLADRAKKNKKSVYEELLQSGYIKGKIDYTGEIDDINISNTLSR</sequence>
<accession>A0ABY4JMV1</accession>
<dbReference type="EMBL" id="CP096034">
    <property type="protein sequence ID" value="UPM54534.1"/>
    <property type="molecule type" value="Genomic_DNA"/>
</dbReference>
<evidence type="ECO:0000313" key="2">
    <source>
        <dbReference type="EMBL" id="UPM54534.1"/>
    </source>
</evidence>
<protein>
    <submittedName>
        <fullName evidence="2">ATP-binding protein</fullName>
    </submittedName>
</protein>
<dbReference type="GO" id="GO:0005524">
    <property type="term" value="F:ATP binding"/>
    <property type="evidence" value="ECO:0007669"/>
    <property type="project" value="UniProtKB-KW"/>
</dbReference>
<keyword evidence="3" id="KW-1185">Reference proteome</keyword>
<keyword evidence="2" id="KW-0547">Nucleotide-binding</keyword>
<dbReference type="InterPro" id="IPR027417">
    <property type="entry name" value="P-loop_NTPase"/>
</dbReference>